<dbReference type="AlphaFoldDB" id="A0A6A6HQI8"/>
<reference evidence="3" key="1">
    <citation type="journal article" date="2020" name="Stud. Mycol.">
        <title>101 Dothideomycetes genomes: a test case for predicting lifestyles and emergence of pathogens.</title>
        <authorList>
            <person name="Haridas S."/>
            <person name="Albert R."/>
            <person name="Binder M."/>
            <person name="Bloem J."/>
            <person name="Labutti K."/>
            <person name="Salamov A."/>
            <person name="Andreopoulos B."/>
            <person name="Baker S."/>
            <person name="Barry K."/>
            <person name="Bills G."/>
            <person name="Bluhm B."/>
            <person name="Cannon C."/>
            <person name="Castanera R."/>
            <person name="Culley D."/>
            <person name="Daum C."/>
            <person name="Ezra D."/>
            <person name="Gonzalez J."/>
            <person name="Henrissat B."/>
            <person name="Kuo A."/>
            <person name="Liang C."/>
            <person name="Lipzen A."/>
            <person name="Lutzoni F."/>
            <person name="Magnuson J."/>
            <person name="Mondo S."/>
            <person name="Nolan M."/>
            <person name="Ohm R."/>
            <person name="Pangilinan J."/>
            <person name="Park H.-J."/>
            <person name="Ramirez L."/>
            <person name="Alfaro M."/>
            <person name="Sun H."/>
            <person name="Tritt A."/>
            <person name="Yoshinaga Y."/>
            <person name="Zwiers L.-H."/>
            <person name="Turgeon B."/>
            <person name="Goodwin S."/>
            <person name="Spatafora J."/>
            <person name="Crous P."/>
            <person name="Grigoriev I."/>
        </authorList>
    </citation>
    <scope>NUCLEOTIDE SEQUENCE</scope>
    <source>
        <strain evidence="3">CBS 122368</strain>
    </source>
</reference>
<evidence type="ECO:0000313" key="4">
    <source>
        <dbReference type="Proteomes" id="UP000800094"/>
    </source>
</evidence>
<evidence type="ECO:0000313" key="3">
    <source>
        <dbReference type="EMBL" id="KAF2240424.1"/>
    </source>
</evidence>
<dbReference type="Proteomes" id="UP000800094">
    <property type="component" value="Unassembled WGS sequence"/>
</dbReference>
<evidence type="ECO:0000259" key="2">
    <source>
        <dbReference type="Pfam" id="PF06985"/>
    </source>
</evidence>
<dbReference type="Pfam" id="PF06985">
    <property type="entry name" value="HET"/>
    <property type="match status" value="1"/>
</dbReference>
<feature type="compositionally biased region" description="Basic and acidic residues" evidence="1">
    <location>
        <begin position="56"/>
        <end position="68"/>
    </location>
</feature>
<feature type="region of interest" description="Disordered" evidence="1">
    <location>
        <begin position="35"/>
        <end position="74"/>
    </location>
</feature>
<organism evidence="3 4">
    <name type="scientific">Trematosphaeria pertusa</name>
    <dbReference type="NCBI Taxonomy" id="390896"/>
    <lineage>
        <taxon>Eukaryota</taxon>
        <taxon>Fungi</taxon>
        <taxon>Dikarya</taxon>
        <taxon>Ascomycota</taxon>
        <taxon>Pezizomycotina</taxon>
        <taxon>Dothideomycetes</taxon>
        <taxon>Pleosporomycetidae</taxon>
        <taxon>Pleosporales</taxon>
        <taxon>Massarineae</taxon>
        <taxon>Trematosphaeriaceae</taxon>
        <taxon>Trematosphaeria</taxon>
    </lineage>
</organism>
<accession>A0A6A6HQI8</accession>
<dbReference type="EMBL" id="ML987218">
    <property type="protein sequence ID" value="KAF2240424.1"/>
    <property type="molecule type" value="Genomic_DNA"/>
</dbReference>
<dbReference type="InterPro" id="IPR010730">
    <property type="entry name" value="HET"/>
</dbReference>
<dbReference type="GeneID" id="54579653"/>
<dbReference type="OrthoDB" id="2958217at2759"/>
<proteinExistence type="predicted"/>
<keyword evidence="4" id="KW-1185">Reference proteome</keyword>
<dbReference type="PANTHER" id="PTHR33112:SF16">
    <property type="entry name" value="HETEROKARYON INCOMPATIBILITY DOMAIN-CONTAINING PROTEIN"/>
    <property type="match status" value="1"/>
</dbReference>
<dbReference type="RefSeq" id="XP_033675428.1">
    <property type="nucleotide sequence ID" value="XM_033826323.1"/>
</dbReference>
<gene>
    <name evidence="3" type="ORF">BU26DRAFT_498053</name>
</gene>
<feature type="domain" description="Heterokaryon incompatibility" evidence="2">
    <location>
        <begin position="347"/>
        <end position="497"/>
    </location>
</feature>
<protein>
    <submittedName>
        <fullName evidence="3">HET-domain-containing protein</fullName>
    </submittedName>
</protein>
<sequence length="790" mass="88720">MSFHGLPKGMVWQASARYNNKVMTEEEVDDFFARAALGGPPPREERVQAPKRRRKGMDIKVHGPEDSPHNSPTDQLLREAALAEDRAESSSEGVAAACAGSKCKAPVQQFVFGSDPAGQHERSVFSFRARNPGDVEENTFCKQCQTLIKKARAIKSKPSEGARGGFSLYIEGENEGDDDRFADVFSPGHGRYATFADLCKSAETGCHLCSLLAAPDPHANSNPPSDCKNSYMVGVYGEQSYDSPGRIEMQVMQYERKVVNLAYDYPTAKLQGSLTYRRTDTDQVFALARDWLRHCRTGHDECRNRPEVEDFVPTRLLEVSAEPNGTLTSIKLRVTSTNPDEFSNVEYLALSHCWGTVETTKLKTSTFASFETSIPLPSLPRNFVDAAIITAKLGFKYLWIDSLCIIQDSDLDTTREIPTMGGVYGRAVLTIAAIGAENSHGGCFTTRNPLSLVPALLRDGDSSTRDQVWAWNQQLQGPSAEGKLRPPLHKRGWVVQERALAPRTLSFGKDMVYWECLRGAASEASPKIREDNESGLKIALAQCSAVDHREGWELWETFWWEIVHEYTASKLTHYKDRWNAISALAMQVEDNTGQQLYHGLWECNLFEEVLWKCFHPGQRIDPADLDIPSWSWLCVNAPVHNQQRFNYNKDFKKVATVTKPPSARYAADGLGRSKSLIIQGQLLKISWSTSRNETGKPAYVFRFTDGPLLPRRSKCDWYPDVVPEADWDLSVITMVLTKSGGYEAYGLVVRPNDVSGISWTRVGMWHMFCYRDEGKDVLWHLERKETITLV</sequence>
<evidence type="ECO:0000256" key="1">
    <source>
        <dbReference type="SAM" id="MobiDB-lite"/>
    </source>
</evidence>
<dbReference type="PANTHER" id="PTHR33112">
    <property type="entry name" value="DOMAIN PROTEIN, PUTATIVE-RELATED"/>
    <property type="match status" value="1"/>
</dbReference>
<name>A0A6A6HQI8_9PLEO</name>